<dbReference type="EMBL" id="JACHJT010000001">
    <property type="protein sequence ID" value="MBB4932968.1"/>
    <property type="molecule type" value="Genomic_DNA"/>
</dbReference>
<gene>
    <name evidence="1" type="ORF">F4561_003788</name>
</gene>
<dbReference type="Proteomes" id="UP000523007">
    <property type="component" value="Unassembled WGS sequence"/>
</dbReference>
<reference evidence="1 2" key="1">
    <citation type="submission" date="2020-08" db="EMBL/GenBank/DDBJ databases">
        <title>Sequencing the genomes of 1000 actinobacteria strains.</title>
        <authorList>
            <person name="Klenk H.-P."/>
        </authorList>
    </citation>
    <scope>NUCLEOTIDE SEQUENCE [LARGE SCALE GENOMIC DNA]</scope>
    <source>
        <strain evidence="1 2">DSM 102030</strain>
    </source>
</reference>
<sequence>MAGRVEFRRYGQAELDAVAHELNDRPRRTLGYAKPAEALNRFLVAPTT</sequence>
<protein>
    <submittedName>
        <fullName evidence="1">IS30 family transposase</fullName>
    </submittedName>
</protein>
<accession>A0A7W7W3W4</accession>
<dbReference type="AlphaFoldDB" id="A0A7W7W3W4"/>
<organism evidence="1 2">
    <name type="scientific">Lipingzhangella halophila</name>
    <dbReference type="NCBI Taxonomy" id="1783352"/>
    <lineage>
        <taxon>Bacteria</taxon>
        <taxon>Bacillati</taxon>
        <taxon>Actinomycetota</taxon>
        <taxon>Actinomycetes</taxon>
        <taxon>Streptosporangiales</taxon>
        <taxon>Nocardiopsidaceae</taxon>
        <taxon>Lipingzhangella</taxon>
    </lineage>
</organism>
<comment type="caution">
    <text evidence="1">The sequence shown here is derived from an EMBL/GenBank/DDBJ whole genome shotgun (WGS) entry which is preliminary data.</text>
</comment>
<evidence type="ECO:0000313" key="1">
    <source>
        <dbReference type="EMBL" id="MBB4932968.1"/>
    </source>
</evidence>
<keyword evidence="2" id="KW-1185">Reference proteome</keyword>
<proteinExistence type="predicted"/>
<name>A0A7W7W3W4_9ACTN</name>
<evidence type="ECO:0000313" key="2">
    <source>
        <dbReference type="Proteomes" id="UP000523007"/>
    </source>
</evidence>